<gene>
    <name evidence="3" type="ORF">SDRG_12128</name>
</gene>
<evidence type="ECO:0000256" key="1">
    <source>
        <dbReference type="RuleBase" id="RU363098"/>
    </source>
</evidence>
<dbReference type="EMBL" id="JH767177">
    <property type="protein sequence ID" value="EQC30278.1"/>
    <property type="molecule type" value="Genomic_DNA"/>
</dbReference>
<dbReference type="InterPro" id="IPR007855">
    <property type="entry name" value="RDRP"/>
</dbReference>
<dbReference type="GeneID" id="19952855"/>
<comment type="catalytic activity">
    <reaction evidence="1">
        <text>RNA(n) + a ribonucleoside 5'-triphosphate = RNA(n+1) + diphosphate</text>
        <dbReference type="Rhea" id="RHEA:21248"/>
        <dbReference type="Rhea" id="RHEA-COMP:14527"/>
        <dbReference type="Rhea" id="RHEA-COMP:17342"/>
        <dbReference type="ChEBI" id="CHEBI:33019"/>
        <dbReference type="ChEBI" id="CHEBI:61557"/>
        <dbReference type="ChEBI" id="CHEBI:140395"/>
        <dbReference type="EC" id="2.7.7.48"/>
    </reaction>
</comment>
<dbReference type="Pfam" id="PF05183">
    <property type="entry name" value="RdRP"/>
    <property type="match status" value="1"/>
</dbReference>
<keyword evidence="4" id="KW-1185">Reference proteome</keyword>
<dbReference type="PANTHER" id="PTHR23079:SF18">
    <property type="entry name" value="RNA-DEPENDENT RNA POLYMERASE 6"/>
    <property type="match status" value="1"/>
</dbReference>
<dbReference type="VEuPathDB" id="FungiDB:SDRG_12128"/>
<keyword evidence="1" id="KW-0548">Nucleotidyltransferase</keyword>
<dbReference type="InterPro" id="IPR057596">
    <property type="entry name" value="RDRP_core"/>
</dbReference>
<protein>
    <recommendedName>
        <fullName evidence="1">RNA-dependent RNA polymerase</fullName>
        <ecNumber evidence="1">2.7.7.48</ecNumber>
    </recommendedName>
</protein>
<sequence length="197" mass="21915">MPHVRRALVTPLRIVLEPPQVDASNRILRQYAQHIDRFLRVSFVDEHFGPLYGAKSPRVLERISSIVHNGLVVAGEKYVFLGYSNSQLRTHSCWFYCDPPRGTTGVPTAASIYADVGQLDAIPSGSKRGARLGQVFSSTTPTVRMRRYEWGRCPDITRNGHIFSDGIGAISSYVAADMADDLGLEYVPSAYQIRYAP</sequence>
<dbReference type="GO" id="GO:0003968">
    <property type="term" value="F:RNA-directed RNA polymerase activity"/>
    <property type="evidence" value="ECO:0007669"/>
    <property type="project" value="UniProtKB-KW"/>
</dbReference>
<proteinExistence type="inferred from homology"/>
<dbReference type="AlphaFoldDB" id="T0RDE5"/>
<evidence type="ECO:0000313" key="4">
    <source>
        <dbReference type="Proteomes" id="UP000030762"/>
    </source>
</evidence>
<dbReference type="GO" id="GO:0003723">
    <property type="term" value="F:RNA binding"/>
    <property type="evidence" value="ECO:0007669"/>
    <property type="project" value="UniProtKB-KW"/>
</dbReference>
<dbReference type="GO" id="GO:0030422">
    <property type="term" value="P:siRNA processing"/>
    <property type="evidence" value="ECO:0007669"/>
    <property type="project" value="TreeGrafter"/>
</dbReference>
<dbReference type="EC" id="2.7.7.48" evidence="1"/>
<name>T0RDE5_SAPDV</name>
<dbReference type="OrthoDB" id="97541at2759"/>
<organism evidence="3 4">
    <name type="scientific">Saprolegnia diclina (strain VS20)</name>
    <dbReference type="NCBI Taxonomy" id="1156394"/>
    <lineage>
        <taxon>Eukaryota</taxon>
        <taxon>Sar</taxon>
        <taxon>Stramenopiles</taxon>
        <taxon>Oomycota</taxon>
        <taxon>Saprolegniomycetes</taxon>
        <taxon>Saprolegniales</taxon>
        <taxon>Saprolegniaceae</taxon>
        <taxon>Saprolegnia</taxon>
    </lineage>
</organism>
<keyword evidence="1" id="KW-0694">RNA-binding</keyword>
<dbReference type="eggNOG" id="KOG0988">
    <property type="taxonomic scope" value="Eukaryota"/>
</dbReference>
<dbReference type="InParanoid" id="T0RDE5"/>
<comment type="similarity">
    <text evidence="1">Belongs to the RdRP family.</text>
</comment>
<dbReference type="GO" id="GO:0031380">
    <property type="term" value="C:nuclear RNA-directed RNA polymerase complex"/>
    <property type="evidence" value="ECO:0007669"/>
    <property type="project" value="TreeGrafter"/>
</dbReference>
<dbReference type="RefSeq" id="XP_008616410.1">
    <property type="nucleotide sequence ID" value="XM_008618188.1"/>
</dbReference>
<keyword evidence="1" id="KW-0808">Transferase</keyword>
<dbReference type="PANTHER" id="PTHR23079">
    <property type="entry name" value="RNA-DEPENDENT RNA POLYMERASE"/>
    <property type="match status" value="1"/>
</dbReference>
<dbReference type="Proteomes" id="UP000030762">
    <property type="component" value="Unassembled WGS sequence"/>
</dbReference>
<dbReference type="STRING" id="1156394.T0RDE5"/>
<evidence type="ECO:0000313" key="3">
    <source>
        <dbReference type="EMBL" id="EQC30278.1"/>
    </source>
</evidence>
<evidence type="ECO:0000259" key="2">
    <source>
        <dbReference type="Pfam" id="PF05183"/>
    </source>
</evidence>
<reference evidence="3 4" key="1">
    <citation type="submission" date="2012-04" db="EMBL/GenBank/DDBJ databases">
        <title>The Genome Sequence of Saprolegnia declina VS20.</title>
        <authorList>
            <consortium name="The Broad Institute Genome Sequencing Platform"/>
            <person name="Russ C."/>
            <person name="Nusbaum C."/>
            <person name="Tyler B."/>
            <person name="van West P."/>
            <person name="Dieguez-Uribeondo J."/>
            <person name="de Bruijn I."/>
            <person name="Tripathy S."/>
            <person name="Jiang R."/>
            <person name="Young S.K."/>
            <person name="Zeng Q."/>
            <person name="Gargeya S."/>
            <person name="Fitzgerald M."/>
            <person name="Haas B."/>
            <person name="Abouelleil A."/>
            <person name="Alvarado L."/>
            <person name="Arachchi H.M."/>
            <person name="Berlin A."/>
            <person name="Chapman S.B."/>
            <person name="Goldberg J."/>
            <person name="Griggs A."/>
            <person name="Gujja S."/>
            <person name="Hansen M."/>
            <person name="Howarth C."/>
            <person name="Imamovic A."/>
            <person name="Larimer J."/>
            <person name="McCowen C."/>
            <person name="Montmayeur A."/>
            <person name="Murphy C."/>
            <person name="Neiman D."/>
            <person name="Pearson M."/>
            <person name="Priest M."/>
            <person name="Roberts A."/>
            <person name="Saif S."/>
            <person name="Shea T."/>
            <person name="Sisk P."/>
            <person name="Sykes S."/>
            <person name="Wortman J."/>
            <person name="Nusbaum C."/>
            <person name="Birren B."/>
        </authorList>
    </citation>
    <scope>NUCLEOTIDE SEQUENCE [LARGE SCALE GENOMIC DNA]</scope>
    <source>
        <strain evidence="3 4">VS20</strain>
    </source>
</reference>
<accession>T0RDE5</accession>
<feature type="domain" description="RDRP core" evidence="2">
    <location>
        <begin position="9"/>
        <end position="196"/>
    </location>
</feature>
<keyword evidence="1" id="KW-0696">RNA-directed RNA polymerase</keyword>